<gene>
    <name evidence="2" type="ORF">Pmani_030582</name>
    <name evidence="1" type="ORF">Pmani_033906</name>
</gene>
<organism evidence="1 3">
    <name type="scientific">Petrolisthes manimaculis</name>
    <dbReference type="NCBI Taxonomy" id="1843537"/>
    <lineage>
        <taxon>Eukaryota</taxon>
        <taxon>Metazoa</taxon>
        <taxon>Ecdysozoa</taxon>
        <taxon>Arthropoda</taxon>
        <taxon>Crustacea</taxon>
        <taxon>Multicrustacea</taxon>
        <taxon>Malacostraca</taxon>
        <taxon>Eumalacostraca</taxon>
        <taxon>Eucarida</taxon>
        <taxon>Decapoda</taxon>
        <taxon>Pleocyemata</taxon>
        <taxon>Anomura</taxon>
        <taxon>Galatheoidea</taxon>
        <taxon>Porcellanidae</taxon>
        <taxon>Petrolisthes</taxon>
    </lineage>
</organism>
<comment type="caution">
    <text evidence="1">The sequence shown here is derived from an EMBL/GenBank/DDBJ whole genome shotgun (WGS) entry which is preliminary data.</text>
</comment>
<evidence type="ECO:0000313" key="2">
    <source>
        <dbReference type="EMBL" id="KAK4296965.1"/>
    </source>
</evidence>
<dbReference type="AlphaFoldDB" id="A0AAE1NR01"/>
<dbReference type="EMBL" id="JAWZYT010003734">
    <property type="protein sequence ID" value="KAK4296965.1"/>
    <property type="molecule type" value="Genomic_DNA"/>
</dbReference>
<dbReference type="Proteomes" id="UP001292094">
    <property type="component" value="Unassembled WGS sequence"/>
</dbReference>
<accession>A0AAE1NR01</accession>
<sequence length="129" mass="14345">MSSTVQLDITHLTTPPIYLTADDVQAKFVTFKGSFQQEVKKIHNTPMKAQGGETELCWIQSSNEAEVKELTTGVVVLRCRDPTLAFNATHRMLLNLCEGGSWIIDPLPPCQPLGVHPQFRVIYPKLVPA</sequence>
<evidence type="ECO:0000313" key="1">
    <source>
        <dbReference type="EMBL" id="KAK4293386.1"/>
    </source>
</evidence>
<name>A0AAE1NR01_9EUCA</name>
<reference evidence="1" key="1">
    <citation type="submission" date="2023-11" db="EMBL/GenBank/DDBJ databases">
        <title>Genome assemblies of two species of porcelain crab, Petrolisthes cinctipes and Petrolisthes manimaculis (Anomura: Porcellanidae).</title>
        <authorList>
            <person name="Angst P."/>
        </authorList>
    </citation>
    <scope>NUCLEOTIDE SEQUENCE</scope>
    <source>
        <strain evidence="1">PB745_02</strain>
        <tissue evidence="1">Gill</tissue>
    </source>
</reference>
<protein>
    <submittedName>
        <fullName evidence="1">Uncharacterized protein</fullName>
    </submittedName>
</protein>
<proteinExistence type="predicted"/>
<dbReference type="EMBL" id="JAWZYT010004559">
    <property type="protein sequence ID" value="KAK4293386.1"/>
    <property type="molecule type" value="Genomic_DNA"/>
</dbReference>
<evidence type="ECO:0000313" key="3">
    <source>
        <dbReference type="Proteomes" id="UP001292094"/>
    </source>
</evidence>
<keyword evidence="3" id="KW-1185">Reference proteome</keyword>